<dbReference type="Proteomes" id="UP000517916">
    <property type="component" value="Unassembled WGS sequence"/>
</dbReference>
<dbReference type="PANTHER" id="PTHR43767">
    <property type="entry name" value="LONG-CHAIN-FATTY-ACID--COA LIGASE"/>
    <property type="match status" value="1"/>
</dbReference>
<dbReference type="InterPro" id="IPR045851">
    <property type="entry name" value="AMP-bd_C_sf"/>
</dbReference>
<evidence type="ECO:0000259" key="1">
    <source>
        <dbReference type="Pfam" id="PF00501"/>
    </source>
</evidence>
<sequence length="514" mass="55635">MTWTSTNGVTLRDLVPVALRRQWVEQGHCPDHDLYSLFREQATRWPSRVAVIDDQGDLGYAELHHEVLRLATLLTRNGFGPHDIIATHMHNSRHAVVAELAVAAIGAAALPVPPGRGTADALSLLGRSRASVALVDAESEVPMISGRLPHLRAVFVLPAVLPEPDPGWRAPQVDPEAPARFLVSSGSETAPKIVAYSHNAFAGGRANYIRAVHRGEPVVRDLLLVSLASSYGSFGVAITLCCLGGTLVLTRRFHPEHALGLISAHRPTHVFAVPTMLRRMVDQPVHANLASLRAVVSSSDMLLADTVHRVRRGFGVDLINIYGSSDGVNCHTAHPEQGVGVPDHTVTEIRIIDGEICARGPMTPLCYLGAPELDSAYRLPGGWVRTGDRGRFDSGGRLHVLGRLRTVVVRGGYGISPAEVEREIAAHPMIGEVVCVPVPDEDLGERMCACVTIRPGQQPPDLGQLTDFLRARGLEPRKLPELLLVLPEFPLAPTSKVCRRTLTRLATESTLVPR</sequence>
<dbReference type="SUPFAM" id="SSF56801">
    <property type="entry name" value="Acetyl-CoA synthetase-like"/>
    <property type="match status" value="1"/>
</dbReference>
<organism evidence="3 4">
    <name type="scientific">Kutzneria viridogrisea</name>
    <dbReference type="NCBI Taxonomy" id="47990"/>
    <lineage>
        <taxon>Bacteria</taxon>
        <taxon>Bacillati</taxon>
        <taxon>Actinomycetota</taxon>
        <taxon>Actinomycetes</taxon>
        <taxon>Pseudonocardiales</taxon>
        <taxon>Pseudonocardiaceae</taxon>
        <taxon>Kutzneria</taxon>
    </lineage>
</organism>
<keyword evidence="3" id="KW-0436">Ligase</keyword>
<dbReference type="GO" id="GO:0016874">
    <property type="term" value="F:ligase activity"/>
    <property type="evidence" value="ECO:0007669"/>
    <property type="project" value="UniProtKB-KW"/>
</dbReference>
<comment type="caution">
    <text evidence="3">The sequence shown here is derived from an EMBL/GenBank/DDBJ whole genome shotgun (WGS) entry which is preliminary data.</text>
</comment>
<feature type="domain" description="AMP-dependent synthetase/ligase" evidence="1">
    <location>
        <begin position="38"/>
        <end position="368"/>
    </location>
</feature>
<reference evidence="3 4" key="1">
    <citation type="submission" date="2020-08" db="EMBL/GenBank/DDBJ databases">
        <title>Genomic Encyclopedia of Archaeal and Bacterial Type Strains, Phase II (KMG-II): from individual species to whole genera.</title>
        <authorList>
            <person name="Goeker M."/>
        </authorList>
    </citation>
    <scope>NUCLEOTIDE SEQUENCE [LARGE SCALE GENOMIC DNA]</scope>
    <source>
        <strain evidence="3 4">DSM 43850</strain>
    </source>
</reference>
<dbReference type="PANTHER" id="PTHR43767:SF10">
    <property type="entry name" value="SURFACTIN SYNTHASE SUBUNIT 1"/>
    <property type="match status" value="1"/>
</dbReference>
<keyword evidence="4" id="KW-1185">Reference proteome</keyword>
<accession>A0ABR6BL74</accession>
<protein>
    <submittedName>
        <fullName evidence="3">Acyl-CoA synthetase (AMP-forming)/AMP-acid ligase II</fullName>
    </submittedName>
</protein>
<dbReference type="InterPro" id="IPR000873">
    <property type="entry name" value="AMP-dep_synth/lig_dom"/>
</dbReference>
<evidence type="ECO:0000313" key="4">
    <source>
        <dbReference type="Proteomes" id="UP000517916"/>
    </source>
</evidence>
<dbReference type="InterPro" id="IPR042099">
    <property type="entry name" value="ANL_N_sf"/>
</dbReference>
<name>A0ABR6BL74_9PSEU</name>
<gene>
    <name evidence="3" type="ORF">BC739_004656</name>
</gene>
<dbReference type="Gene3D" id="3.40.50.12780">
    <property type="entry name" value="N-terminal domain of ligase-like"/>
    <property type="match status" value="1"/>
</dbReference>
<proteinExistence type="predicted"/>
<dbReference type="InterPro" id="IPR050237">
    <property type="entry name" value="ATP-dep_AMP-bd_enzyme"/>
</dbReference>
<evidence type="ECO:0000259" key="2">
    <source>
        <dbReference type="Pfam" id="PF13193"/>
    </source>
</evidence>
<dbReference type="Pfam" id="PF00501">
    <property type="entry name" value="AMP-binding"/>
    <property type="match status" value="1"/>
</dbReference>
<evidence type="ECO:0000313" key="3">
    <source>
        <dbReference type="EMBL" id="MBA8927450.1"/>
    </source>
</evidence>
<dbReference type="Gene3D" id="3.30.300.30">
    <property type="match status" value="1"/>
</dbReference>
<dbReference type="Pfam" id="PF13193">
    <property type="entry name" value="AMP-binding_C"/>
    <property type="match status" value="1"/>
</dbReference>
<dbReference type="CDD" id="cd04433">
    <property type="entry name" value="AFD_class_I"/>
    <property type="match status" value="1"/>
</dbReference>
<dbReference type="EMBL" id="JACJID010000003">
    <property type="protein sequence ID" value="MBA8927450.1"/>
    <property type="molecule type" value="Genomic_DNA"/>
</dbReference>
<feature type="domain" description="AMP-binding enzyme C-terminal" evidence="2">
    <location>
        <begin position="419"/>
        <end position="496"/>
    </location>
</feature>
<dbReference type="RefSeq" id="WP_182838344.1">
    <property type="nucleotide sequence ID" value="NZ_BAAABQ010000056.1"/>
</dbReference>
<dbReference type="InterPro" id="IPR025110">
    <property type="entry name" value="AMP-bd_C"/>
</dbReference>